<evidence type="ECO:0000313" key="5">
    <source>
        <dbReference type="Proteomes" id="UP000828390"/>
    </source>
</evidence>
<name>A0A9D4KDF3_DREPO</name>
<evidence type="ECO:0000313" key="4">
    <source>
        <dbReference type="EMBL" id="KAH3837490.1"/>
    </source>
</evidence>
<dbReference type="CDD" id="cd00754">
    <property type="entry name" value="Ubl_MoaD"/>
    <property type="match status" value="1"/>
</dbReference>
<dbReference type="Proteomes" id="UP000828390">
    <property type="component" value="Unassembled WGS sequence"/>
</dbReference>
<dbReference type="FunFam" id="3.10.20.30:FF:000010">
    <property type="entry name" value="Molybdopterin synthase sulfur carrier subunit"/>
    <property type="match status" value="1"/>
</dbReference>
<dbReference type="Pfam" id="PF02597">
    <property type="entry name" value="ThiS"/>
    <property type="match status" value="1"/>
</dbReference>
<dbReference type="Gene3D" id="3.10.20.30">
    <property type="match status" value="1"/>
</dbReference>
<keyword evidence="3" id="KW-0501">Molybdenum cofactor biosynthesis</keyword>
<gene>
    <name evidence="4" type="ORF">DPMN_110881</name>
</gene>
<dbReference type="InterPro" id="IPR016155">
    <property type="entry name" value="Mopterin_synth/thiamin_S_b"/>
</dbReference>
<dbReference type="PANTHER" id="PTHR33359">
    <property type="entry name" value="MOLYBDOPTERIN SYNTHASE SULFUR CARRIER SUBUNIT"/>
    <property type="match status" value="1"/>
</dbReference>
<evidence type="ECO:0000256" key="1">
    <source>
        <dbReference type="ARBA" id="ARBA00005046"/>
    </source>
</evidence>
<dbReference type="GO" id="GO:0006777">
    <property type="term" value="P:Mo-molybdopterin cofactor biosynthetic process"/>
    <property type="evidence" value="ECO:0007669"/>
    <property type="project" value="UniProtKB-KW"/>
</dbReference>
<dbReference type="InterPro" id="IPR012675">
    <property type="entry name" value="Beta-grasp_dom_sf"/>
</dbReference>
<evidence type="ECO:0000256" key="3">
    <source>
        <dbReference type="ARBA" id="ARBA00023150"/>
    </source>
</evidence>
<dbReference type="GO" id="GO:0000166">
    <property type="term" value="F:nucleotide binding"/>
    <property type="evidence" value="ECO:0007669"/>
    <property type="project" value="UniProtKB-KW"/>
</dbReference>
<dbReference type="PANTHER" id="PTHR33359:SF1">
    <property type="entry name" value="MOLYBDOPTERIN SYNTHASE SULFUR CARRIER SUBUNIT"/>
    <property type="match status" value="1"/>
</dbReference>
<organism evidence="4 5">
    <name type="scientific">Dreissena polymorpha</name>
    <name type="common">Zebra mussel</name>
    <name type="synonym">Mytilus polymorpha</name>
    <dbReference type="NCBI Taxonomy" id="45954"/>
    <lineage>
        <taxon>Eukaryota</taxon>
        <taxon>Metazoa</taxon>
        <taxon>Spiralia</taxon>
        <taxon>Lophotrochozoa</taxon>
        <taxon>Mollusca</taxon>
        <taxon>Bivalvia</taxon>
        <taxon>Autobranchia</taxon>
        <taxon>Heteroconchia</taxon>
        <taxon>Euheterodonta</taxon>
        <taxon>Imparidentia</taxon>
        <taxon>Neoheterodontei</taxon>
        <taxon>Myida</taxon>
        <taxon>Dreissenoidea</taxon>
        <taxon>Dreissenidae</taxon>
        <taxon>Dreissena</taxon>
    </lineage>
</organism>
<protein>
    <recommendedName>
        <fullName evidence="6">MOCS2A</fullName>
    </recommendedName>
</protein>
<comment type="caution">
    <text evidence="4">The sequence shown here is derived from an EMBL/GenBank/DDBJ whole genome shotgun (WGS) entry which is preliminary data.</text>
</comment>
<accession>A0A9D4KDF3</accession>
<dbReference type="InterPro" id="IPR003749">
    <property type="entry name" value="ThiS/MoaD-like"/>
</dbReference>
<dbReference type="AlphaFoldDB" id="A0A9D4KDF3"/>
<dbReference type="EMBL" id="JAIWYP010000004">
    <property type="protein sequence ID" value="KAH3837490.1"/>
    <property type="molecule type" value="Genomic_DNA"/>
</dbReference>
<evidence type="ECO:0000256" key="2">
    <source>
        <dbReference type="ARBA" id="ARBA00022741"/>
    </source>
</evidence>
<keyword evidence="5" id="KW-1185">Reference proteome</keyword>
<reference evidence="4" key="1">
    <citation type="journal article" date="2019" name="bioRxiv">
        <title>The Genome of the Zebra Mussel, Dreissena polymorpha: A Resource for Invasive Species Research.</title>
        <authorList>
            <person name="McCartney M.A."/>
            <person name="Auch B."/>
            <person name="Kono T."/>
            <person name="Mallez S."/>
            <person name="Zhang Y."/>
            <person name="Obille A."/>
            <person name="Becker A."/>
            <person name="Abrahante J.E."/>
            <person name="Garbe J."/>
            <person name="Badalamenti J.P."/>
            <person name="Herman A."/>
            <person name="Mangelson H."/>
            <person name="Liachko I."/>
            <person name="Sullivan S."/>
            <person name="Sone E.D."/>
            <person name="Koren S."/>
            <person name="Silverstein K.A.T."/>
            <person name="Beckman K.B."/>
            <person name="Gohl D.M."/>
        </authorList>
    </citation>
    <scope>NUCLEOTIDE SEQUENCE</scope>
    <source>
        <strain evidence="4">Duluth1</strain>
        <tissue evidence="4">Whole animal</tissue>
    </source>
</reference>
<dbReference type="GO" id="GO:1990133">
    <property type="term" value="C:molybdopterin adenylyltransferase complex"/>
    <property type="evidence" value="ECO:0007669"/>
    <property type="project" value="TreeGrafter"/>
</dbReference>
<proteinExistence type="predicted"/>
<reference evidence="4" key="2">
    <citation type="submission" date="2020-11" db="EMBL/GenBank/DDBJ databases">
        <authorList>
            <person name="McCartney M.A."/>
            <person name="Auch B."/>
            <person name="Kono T."/>
            <person name="Mallez S."/>
            <person name="Becker A."/>
            <person name="Gohl D.M."/>
            <person name="Silverstein K.A.T."/>
            <person name="Koren S."/>
            <person name="Bechman K.B."/>
            <person name="Herman A."/>
            <person name="Abrahante J.E."/>
            <person name="Garbe J."/>
        </authorList>
    </citation>
    <scope>NUCLEOTIDE SEQUENCE</scope>
    <source>
        <strain evidence="4">Duluth1</strain>
        <tissue evidence="4">Whole animal</tissue>
    </source>
</reference>
<keyword evidence="2" id="KW-0547">Nucleotide-binding</keyword>
<dbReference type="InterPro" id="IPR044672">
    <property type="entry name" value="MOCS2A"/>
</dbReference>
<dbReference type="SUPFAM" id="SSF54285">
    <property type="entry name" value="MoaD/ThiS"/>
    <property type="match status" value="1"/>
</dbReference>
<sequence length="89" mass="9584">MGELVKITVLFFAKSRELVGNKSSELEVKSDVRPTDLLQSIISKHNSLQILSGSLLLSINEDYVDINSEEIVSLKSGDTVAVIPPISGG</sequence>
<comment type="pathway">
    <text evidence="1">Cofactor biosynthesis; molybdopterin biosynthesis.</text>
</comment>
<evidence type="ECO:0008006" key="6">
    <source>
        <dbReference type="Google" id="ProtNLM"/>
    </source>
</evidence>